<dbReference type="NCBIfam" id="TIGR02604">
    <property type="entry name" value="Piru_Ver_Nterm"/>
    <property type="match status" value="1"/>
</dbReference>
<dbReference type="Pfam" id="PF23500">
    <property type="entry name" value="DUF7133"/>
    <property type="match status" value="1"/>
</dbReference>
<dbReference type="InterPro" id="IPR009056">
    <property type="entry name" value="Cyt_c-like_dom"/>
</dbReference>
<accession>A0A517T053</accession>
<dbReference type="SUPFAM" id="SSF63829">
    <property type="entry name" value="Calcium-dependent phosphotriesterase"/>
    <property type="match status" value="1"/>
</dbReference>
<dbReference type="PROSITE" id="PS51007">
    <property type="entry name" value="CYTC"/>
    <property type="match status" value="1"/>
</dbReference>
<organism evidence="6 7">
    <name type="scientific">Stieleria bergensis</name>
    <dbReference type="NCBI Taxonomy" id="2528025"/>
    <lineage>
        <taxon>Bacteria</taxon>
        <taxon>Pseudomonadati</taxon>
        <taxon>Planctomycetota</taxon>
        <taxon>Planctomycetia</taxon>
        <taxon>Pirellulales</taxon>
        <taxon>Pirellulaceae</taxon>
        <taxon>Stieleria</taxon>
    </lineage>
</organism>
<dbReference type="InterPro" id="IPR011042">
    <property type="entry name" value="6-blade_b-propeller_TolB-like"/>
</dbReference>
<evidence type="ECO:0000256" key="2">
    <source>
        <dbReference type="ARBA" id="ARBA00022723"/>
    </source>
</evidence>
<dbReference type="InterPro" id="IPR016024">
    <property type="entry name" value="ARM-type_fold"/>
</dbReference>
<keyword evidence="7" id="KW-1185">Reference proteome</keyword>
<dbReference type="Proteomes" id="UP000315003">
    <property type="component" value="Chromosome"/>
</dbReference>
<dbReference type="InterPro" id="IPR013428">
    <property type="entry name" value="Membrane-bound_put_N"/>
</dbReference>
<reference evidence="6 7" key="1">
    <citation type="submission" date="2019-02" db="EMBL/GenBank/DDBJ databases">
        <title>Deep-cultivation of Planctomycetes and their phenomic and genomic characterization uncovers novel biology.</title>
        <authorList>
            <person name="Wiegand S."/>
            <person name="Jogler M."/>
            <person name="Boedeker C."/>
            <person name="Pinto D."/>
            <person name="Vollmers J."/>
            <person name="Rivas-Marin E."/>
            <person name="Kohn T."/>
            <person name="Peeters S.H."/>
            <person name="Heuer A."/>
            <person name="Rast P."/>
            <person name="Oberbeckmann S."/>
            <person name="Bunk B."/>
            <person name="Jeske O."/>
            <person name="Meyerdierks A."/>
            <person name="Storesund J.E."/>
            <person name="Kallscheuer N."/>
            <person name="Luecker S."/>
            <person name="Lage O.M."/>
            <person name="Pohl T."/>
            <person name="Merkel B.J."/>
            <person name="Hornburger P."/>
            <person name="Mueller R.-W."/>
            <person name="Bruemmer F."/>
            <person name="Labrenz M."/>
            <person name="Spormann A.M."/>
            <person name="Op den Camp H."/>
            <person name="Overmann J."/>
            <person name="Amann R."/>
            <person name="Jetten M.S.M."/>
            <person name="Mascher T."/>
            <person name="Medema M.H."/>
            <person name="Devos D.P."/>
            <person name="Kaster A.-K."/>
            <person name="Ovreas L."/>
            <person name="Rohde M."/>
            <person name="Galperin M.Y."/>
            <person name="Jogler C."/>
        </authorList>
    </citation>
    <scope>NUCLEOTIDE SEQUENCE [LARGE SCALE GENOMIC DNA]</scope>
    <source>
        <strain evidence="6 7">SV_7m_r</strain>
    </source>
</reference>
<dbReference type="SUPFAM" id="SSF48371">
    <property type="entry name" value="ARM repeat"/>
    <property type="match status" value="1"/>
</dbReference>
<dbReference type="InterPro" id="IPR055557">
    <property type="entry name" value="DUF7133"/>
</dbReference>
<keyword evidence="2 4" id="KW-0479">Metal-binding</keyword>
<name>A0A517T053_9BACT</name>
<dbReference type="GO" id="GO:0020037">
    <property type="term" value="F:heme binding"/>
    <property type="evidence" value="ECO:0007669"/>
    <property type="project" value="InterPro"/>
</dbReference>
<dbReference type="RefSeq" id="WP_419187660.1">
    <property type="nucleotide sequence ID" value="NZ_CP036272.1"/>
</dbReference>
<dbReference type="NCBIfam" id="TIGR02603">
    <property type="entry name" value="CxxCH_TIGR02603"/>
    <property type="match status" value="1"/>
</dbReference>
<evidence type="ECO:0000313" key="6">
    <source>
        <dbReference type="EMBL" id="QDT61770.1"/>
    </source>
</evidence>
<keyword evidence="3 4" id="KW-0408">Iron</keyword>
<dbReference type="SUPFAM" id="SSF46626">
    <property type="entry name" value="Cytochrome c"/>
    <property type="match status" value="1"/>
</dbReference>
<feature type="domain" description="Cytochrome c" evidence="5">
    <location>
        <begin position="863"/>
        <end position="996"/>
    </location>
</feature>
<evidence type="ECO:0000256" key="3">
    <source>
        <dbReference type="ARBA" id="ARBA00023004"/>
    </source>
</evidence>
<sequence length="996" mass="108763">MLSCPLISVPDPVAIGQQPDQSQSALEVIDSGRGGRHWINEPTAAPRSPEASLAALEIEPGYEISLYAAEPLVMDPVSMAFDQRGRMFVAEYGDYPIGPEPGKPFLSRIVMLPDDDGDGKADRRVVFAEGLRFAHSMMAYKDGLLVAAQNEILFLKDSDGDEIADQREVLFKGFTAAHPQMQIGNPVWGLDNWVYLNYGPGTIVAGLTATGQAVDVAPVVLPRKDVRFDPRSLQIQADSGMGQFGNTVDRWGNRFYCTNRNPIITTALPPALLARNPFHTASESFYDVAASGGDSLVFPRVEMKSNYLSHAGTHTSACGTTAYLGGLGEAGFQSSIFVCEPIGHLVTRSIVDTSELRFIASRARPKADFIASTDTWFRPASLATGPDDALYLADMYRLWVEHPKFLPQEIADQLDWRAGDDRGRIYRIVPTHDQTRAFEPAETIEDAVALLSDSNGWRQFLAQRLLVENGDTGLAEHVRGKLDDDQATTRLHACWTLAGLNALTQADCIGLLADSHPECLIAGLKVCESMIDEPAILRRAVELTRHSNPRVRCAAVIALSGNQSDAATHALVQAAKRDGQQPMFVDAMMTSLSTRCGAVLEQLLHDPEFRPDDRIGAQHLIRTLASCVGARGDKAEVASTLSLLNAEAALELRWQAAIVSGFGQGLPRYQGPLGRLSLRRLVSDAQSDSPQLPWLQSADWISQCMQQCSECVLDPKQPLGQRVAAMKLLGFADFNRNRQAFVSTLSSSTAPQLQLACIDALSAHATPETFDLIIDSWNQIGASVRPTALQLLLRRTSSLQKLLDAMQQGDIAHSMLSVDWRVRLLRHRDKQIADQAAKLFGGAVSANRQQVAAQYQPALALAANAKRGQQVFGRVCAACHVVDGDGKSVGPDLSDTRNRSSLALLHDILDPNGKVEPRFNSYTVLTVDGQVFTGLVESENEQSVVLRMSEGKRNVIGRAQIERIHSNDLSLMPEGIEKDVTPQEMADLLAFLKRRQ</sequence>
<evidence type="ECO:0000256" key="1">
    <source>
        <dbReference type="ARBA" id="ARBA00022617"/>
    </source>
</evidence>
<dbReference type="Pfam" id="PF00034">
    <property type="entry name" value="Cytochrom_C"/>
    <property type="match status" value="1"/>
</dbReference>
<dbReference type="GO" id="GO:0009055">
    <property type="term" value="F:electron transfer activity"/>
    <property type="evidence" value="ECO:0007669"/>
    <property type="project" value="InterPro"/>
</dbReference>
<dbReference type="Gene3D" id="1.10.760.10">
    <property type="entry name" value="Cytochrome c-like domain"/>
    <property type="match status" value="1"/>
</dbReference>
<evidence type="ECO:0000259" key="5">
    <source>
        <dbReference type="PROSITE" id="PS51007"/>
    </source>
</evidence>
<dbReference type="Gene3D" id="2.120.10.30">
    <property type="entry name" value="TolB, C-terminal domain"/>
    <property type="match status" value="1"/>
</dbReference>
<dbReference type="InterPro" id="IPR013427">
    <property type="entry name" value="Haem-bd_dom_put"/>
</dbReference>
<keyword evidence="1 4" id="KW-0349">Heme</keyword>
<dbReference type="Gene3D" id="1.25.10.10">
    <property type="entry name" value="Leucine-rich Repeat Variant"/>
    <property type="match status" value="1"/>
</dbReference>
<dbReference type="InterPro" id="IPR011989">
    <property type="entry name" value="ARM-like"/>
</dbReference>
<dbReference type="PANTHER" id="PTHR33546">
    <property type="entry name" value="LARGE, MULTIFUNCTIONAL SECRETED PROTEIN-RELATED"/>
    <property type="match status" value="1"/>
</dbReference>
<dbReference type="AlphaFoldDB" id="A0A517T053"/>
<dbReference type="InterPro" id="IPR036909">
    <property type="entry name" value="Cyt_c-like_dom_sf"/>
</dbReference>
<protein>
    <submittedName>
        <fullName evidence="6">Cytochrome c</fullName>
    </submittedName>
</protein>
<dbReference type="EMBL" id="CP036272">
    <property type="protein sequence ID" value="QDT61770.1"/>
    <property type="molecule type" value="Genomic_DNA"/>
</dbReference>
<evidence type="ECO:0000313" key="7">
    <source>
        <dbReference type="Proteomes" id="UP000315003"/>
    </source>
</evidence>
<dbReference type="GO" id="GO:0046872">
    <property type="term" value="F:metal ion binding"/>
    <property type="evidence" value="ECO:0007669"/>
    <property type="project" value="UniProtKB-KW"/>
</dbReference>
<evidence type="ECO:0000256" key="4">
    <source>
        <dbReference type="PROSITE-ProRule" id="PRU00433"/>
    </source>
</evidence>
<dbReference type="PANTHER" id="PTHR33546:SF1">
    <property type="entry name" value="LARGE, MULTIFUNCTIONAL SECRETED PROTEIN"/>
    <property type="match status" value="1"/>
</dbReference>
<proteinExistence type="predicted"/>
<gene>
    <name evidence="6" type="ORF">SV7mr_43100</name>
</gene>